<gene>
    <name evidence="3" type="ORF">FBR43_06345</name>
</gene>
<feature type="signal peptide" evidence="1">
    <location>
        <begin position="1"/>
        <end position="19"/>
    </location>
</feature>
<feature type="domain" description="Peptidase M28" evidence="2">
    <location>
        <begin position="304"/>
        <end position="515"/>
    </location>
</feature>
<dbReference type="Proteomes" id="UP000309138">
    <property type="component" value="Unassembled WGS sequence"/>
</dbReference>
<keyword evidence="1" id="KW-0732">Signal</keyword>
<feature type="chain" id="PRO_5020600850" evidence="1">
    <location>
        <begin position="20"/>
        <end position="551"/>
    </location>
</feature>
<dbReference type="SUPFAM" id="SSF52025">
    <property type="entry name" value="PA domain"/>
    <property type="match status" value="1"/>
</dbReference>
<dbReference type="InterPro" id="IPR007484">
    <property type="entry name" value="Peptidase_M28"/>
</dbReference>
<keyword evidence="4" id="KW-1185">Reference proteome</keyword>
<evidence type="ECO:0000313" key="3">
    <source>
        <dbReference type="EMBL" id="TKD50425.1"/>
    </source>
</evidence>
<evidence type="ECO:0000256" key="1">
    <source>
        <dbReference type="SAM" id="SignalP"/>
    </source>
</evidence>
<dbReference type="OrthoDB" id="9778250at2"/>
<dbReference type="AlphaFoldDB" id="A0A4U1L2Z6"/>
<dbReference type="GO" id="GO:0008235">
    <property type="term" value="F:metalloexopeptidase activity"/>
    <property type="evidence" value="ECO:0007669"/>
    <property type="project" value="InterPro"/>
</dbReference>
<dbReference type="SUPFAM" id="SSF53187">
    <property type="entry name" value="Zn-dependent exopeptidases"/>
    <property type="match status" value="1"/>
</dbReference>
<dbReference type="Gene3D" id="3.40.630.10">
    <property type="entry name" value="Zn peptidases"/>
    <property type="match status" value="2"/>
</dbReference>
<dbReference type="PANTHER" id="PTHR12147:SF26">
    <property type="entry name" value="PEPTIDASE M28 DOMAIN-CONTAINING PROTEIN"/>
    <property type="match status" value="1"/>
</dbReference>
<sequence length="551" mass="58704">MVRKSMLLLAISCSSMALAQQAPQPAAVEATALPPEQAAMKAHVMFLASDAMQGREAGTSSYDVAAQYVASQFYSAGLKPAGTDGSYLQDVPLLRYKPASEGSFAYAPRGGAPTALRFGADYIPGADPTRAETVVDAPVVFVGYGVDAPQFKRDDYAGVDVRGKIVAFFAGAPANLPGEERAHFGNTANKAVTAQAKGAVGYVVLESPTSAKVRPFARQAESYADARMTWARPDGSGFFAAPDTPGLGSLSMTGAEKLFAGARTPWAEVVKTAESPQAAFRAVELPGRLSVKLATTTEPVTSYNVAGMLEGSDPRLKNEVVVLTAHLDHVGVGTPKDGDAIYNGAMDNAVGIAAMIEEAKRFKASGQPPKRSILFLAVTAEEKGLVGADYFARNPSIAKERLVANVNLDMPIITYKFEDVIAFGAQRSTLGQYVMNAAQKLGVTFSPDPMPEQGLFTRSDHYRFVQQGIPSVFLWPGTKGPGKAAVDAFFAQHYHQPSDALGQNPAIDWESGARFIEANYMIAREIADAPERPRWNKGDFFGTLYNGHGAR</sequence>
<evidence type="ECO:0000259" key="2">
    <source>
        <dbReference type="Pfam" id="PF04389"/>
    </source>
</evidence>
<comment type="caution">
    <text evidence="3">The sequence shown here is derived from an EMBL/GenBank/DDBJ whole genome shotgun (WGS) entry which is preliminary data.</text>
</comment>
<reference evidence="3 4" key="1">
    <citation type="submission" date="2019-04" db="EMBL/GenBank/DDBJ databases">
        <authorList>
            <person name="Yang Y."/>
            <person name="Wei D."/>
        </authorList>
    </citation>
    <scope>NUCLEOTIDE SEQUENCE [LARGE SCALE GENOMIC DNA]</scope>
    <source>
        <strain evidence="3 4">L-1-4w-11</strain>
    </source>
</reference>
<dbReference type="InterPro" id="IPR045175">
    <property type="entry name" value="M28_fam"/>
</dbReference>
<dbReference type="Gene3D" id="3.50.30.30">
    <property type="match status" value="1"/>
</dbReference>
<keyword evidence="3" id="KW-0378">Hydrolase</keyword>
<evidence type="ECO:0000313" key="4">
    <source>
        <dbReference type="Proteomes" id="UP000309138"/>
    </source>
</evidence>
<proteinExistence type="predicted"/>
<dbReference type="CDD" id="cd04820">
    <property type="entry name" value="PA_M28_1_1"/>
    <property type="match status" value="1"/>
</dbReference>
<dbReference type="Pfam" id="PF04389">
    <property type="entry name" value="Peptidase_M28"/>
    <property type="match status" value="1"/>
</dbReference>
<dbReference type="InterPro" id="IPR046450">
    <property type="entry name" value="PA_dom_sf"/>
</dbReference>
<organism evidence="3 4">
    <name type="scientific">Sphingomonas baiyangensis</name>
    <dbReference type="NCBI Taxonomy" id="2572576"/>
    <lineage>
        <taxon>Bacteria</taxon>
        <taxon>Pseudomonadati</taxon>
        <taxon>Pseudomonadota</taxon>
        <taxon>Alphaproteobacteria</taxon>
        <taxon>Sphingomonadales</taxon>
        <taxon>Sphingomonadaceae</taxon>
        <taxon>Sphingomonas</taxon>
    </lineage>
</organism>
<dbReference type="EMBL" id="SWKR01000002">
    <property type="protein sequence ID" value="TKD50425.1"/>
    <property type="molecule type" value="Genomic_DNA"/>
</dbReference>
<dbReference type="PANTHER" id="PTHR12147">
    <property type="entry name" value="METALLOPEPTIDASE M28 FAMILY MEMBER"/>
    <property type="match status" value="1"/>
</dbReference>
<accession>A0A4U1L2Z6</accession>
<dbReference type="GO" id="GO:0006508">
    <property type="term" value="P:proteolysis"/>
    <property type="evidence" value="ECO:0007669"/>
    <property type="project" value="InterPro"/>
</dbReference>
<protein>
    <submittedName>
        <fullName evidence="3">M20/M25/M40 family metallo-hydrolase</fullName>
    </submittedName>
</protein>
<name>A0A4U1L2Z6_9SPHN</name>